<dbReference type="SMART" id="SM00852">
    <property type="entry name" value="MoCF_biosynth"/>
    <property type="match status" value="1"/>
</dbReference>
<organism evidence="3 4">
    <name type="scientific">Desulfosarcina widdelii</name>
    <dbReference type="NCBI Taxonomy" id="947919"/>
    <lineage>
        <taxon>Bacteria</taxon>
        <taxon>Pseudomonadati</taxon>
        <taxon>Thermodesulfobacteriota</taxon>
        <taxon>Desulfobacteria</taxon>
        <taxon>Desulfobacterales</taxon>
        <taxon>Desulfosarcinaceae</taxon>
        <taxon>Desulfosarcina</taxon>
    </lineage>
</organism>
<dbReference type="Gene3D" id="3.90.950.20">
    <property type="entry name" value="CinA-like"/>
    <property type="match status" value="1"/>
</dbReference>
<evidence type="ECO:0000313" key="4">
    <source>
        <dbReference type="Proteomes" id="UP000427769"/>
    </source>
</evidence>
<dbReference type="OrthoDB" id="9801454at2"/>
<comment type="similarity">
    <text evidence="1">Belongs to the CinA family.</text>
</comment>
<dbReference type="Pfam" id="PF02464">
    <property type="entry name" value="CinA"/>
    <property type="match status" value="1"/>
</dbReference>
<dbReference type="NCBIfam" id="TIGR00177">
    <property type="entry name" value="molyb_syn"/>
    <property type="match status" value="1"/>
</dbReference>
<protein>
    <recommendedName>
        <fullName evidence="1">CinA-like protein</fullName>
    </recommendedName>
</protein>
<reference evidence="3 4" key="1">
    <citation type="submission" date="2019-11" db="EMBL/GenBank/DDBJ databases">
        <title>Comparative genomics of hydrocarbon-degrading Desulfosarcina strains.</title>
        <authorList>
            <person name="Watanabe M."/>
            <person name="Kojima H."/>
            <person name="Fukui M."/>
        </authorList>
    </citation>
    <scope>NUCLEOTIDE SEQUENCE [LARGE SCALE GENOMIC DNA]</scope>
    <source>
        <strain evidence="3 4">PP31</strain>
    </source>
</reference>
<dbReference type="InterPro" id="IPR036425">
    <property type="entry name" value="MoaB/Mog-like_dom_sf"/>
</dbReference>
<dbReference type="SUPFAM" id="SSF142433">
    <property type="entry name" value="CinA-like"/>
    <property type="match status" value="1"/>
</dbReference>
<evidence type="ECO:0000256" key="1">
    <source>
        <dbReference type="HAMAP-Rule" id="MF_00226"/>
    </source>
</evidence>
<dbReference type="CDD" id="cd00885">
    <property type="entry name" value="cinA"/>
    <property type="match status" value="1"/>
</dbReference>
<accession>A0A5K7YWM1</accession>
<evidence type="ECO:0000259" key="2">
    <source>
        <dbReference type="SMART" id="SM00852"/>
    </source>
</evidence>
<dbReference type="InterPro" id="IPR001453">
    <property type="entry name" value="MoaB/Mog_dom"/>
</dbReference>
<keyword evidence="4" id="KW-1185">Reference proteome</keyword>
<dbReference type="EMBL" id="AP021875">
    <property type="protein sequence ID" value="BBO72730.1"/>
    <property type="molecule type" value="Genomic_DNA"/>
</dbReference>
<dbReference type="SUPFAM" id="SSF53218">
    <property type="entry name" value="Molybdenum cofactor biosynthesis proteins"/>
    <property type="match status" value="1"/>
</dbReference>
<evidence type="ECO:0000313" key="3">
    <source>
        <dbReference type="EMBL" id="BBO72730.1"/>
    </source>
</evidence>
<dbReference type="InterPro" id="IPR008136">
    <property type="entry name" value="CinA_C"/>
</dbReference>
<dbReference type="NCBIfam" id="TIGR00199">
    <property type="entry name" value="PncC_domain"/>
    <property type="match status" value="1"/>
</dbReference>
<gene>
    <name evidence="3" type="primary">pncC</name>
    <name evidence="3" type="ORF">DSCW_01470</name>
</gene>
<keyword evidence="3" id="KW-0378">Hydrolase</keyword>
<dbReference type="AlphaFoldDB" id="A0A5K7YWM1"/>
<dbReference type="Pfam" id="PF00994">
    <property type="entry name" value="MoCF_biosynth"/>
    <property type="match status" value="1"/>
</dbReference>
<dbReference type="KEGG" id="dwd:DSCW_01470"/>
<dbReference type="GO" id="GO:0016787">
    <property type="term" value="F:hydrolase activity"/>
    <property type="evidence" value="ECO:0007669"/>
    <property type="project" value="UniProtKB-KW"/>
</dbReference>
<dbReference type="PANTHER" id="PTHR13939:SF0">
    <property type="entry name" value="NMN AMIDOHYDROLASE-LIKE PROTEIN YFAY"/>
    <property type="match status" value="1"/>
</dbReference>
<dbReference type="Proteomes" id="UP000427769">
    <property type="component" value="Chromosome"/>
</dbReference>
<dbReference type="InterPro" id="IPR008135">
    <property type="entry name" value="Competence-induced_CinA"/>
</dbReference>
<dbReference type="PANTHER" id="PTHR13939">
    <property type="entry name" value="NICOTINAMIDE-NUCLEOTIDE AMIDOHYDROLASE PNCC"/>
    <property type="match status" value="1"/>
</dbReference>
<dbReference type="PIRSF" id="PIRSF006728">
    <property type="entry name" value="CinA"/>
    <property type="match status" value="1"/>
</dbReference>
<dbReference type="HAMAP" id="MF_00226_B">
    <property type="entry name" value="CinA_B"/>
    <property type="match status" value="1"/>
</dbReference>
<dbReference type="RefSeq" id="WP_155301907.1">
    <property type="nucleotide sequence ID" value="NZ_AP021875.1"/>
</dbReference>
<dbReference type="NCBIfam" id="TIGR00200">
    <property type="entry name" value="cinA_nterm"/>
    <property type="match status" value="1"/>
</dbReference>
<dbReference type="InterPro" id="IPR036653">
    <property type="entry name" value="CinA-like_C"/>
</dbReference>
<proteinExistence type="inferred from homology"/>
<feature type="domain" description="MoaB/Mog" evidence="2">
    <location>
        <begin position="4"/>
        <end position="171"/>
    </location>
</feature>
<dbReference type="Gene3D" id="3.40.980.10">
    <property type="entry name" value="MoaB/Mog-like domain"/>
    <property type="match status" value="1"/>
</dbReference>
<dbReference type="InterPro" id="IPR050101">
    <property type="entry name" value="CinA"/>
</dbReference>
<sequence length="418" mass="44773">MKAEILATGDEIRSGTLVDSNSAHISEKLEENGVEVVRHTCVGDDLSMLTSTLREIGQRVNVCVVTGGLGPTTDDRSAEAAAKAAGLELVENEEALANVESFFKKFKRPMTESNRKQAFLPVGAKILFNPVGTAPGFAVSIKGCRFFFLPGVPYEMKRMLADHVIPDLLAIQGDAALHSRVKTITTFGLPESLAGEKSAGVEAAFPGVQLGLRANFPQIQVKLYGRDSDARRLEERLDEAGRWIVEKLGKHVVSQNGETMQAVIGQMLLTQSATLALAESCTGGLMANWLTHVAGSSGYFLFSGVTYSNRAKIDVLGVDPNTLEEHGAVHEETARQMAEGARKVAGATYGLSTSGIAGPDGGSEDKPVGTVCIGFAAPDRSYGRRLFFPFGKRLMNKKIFAMAALDILRKELMGIGEP</sequence>
<name>A0A5K7YWM1_9BACT</name>